<evidence type="ECO:0008006" key="6">
    <source>
        <dbReference type="Google" id="ProtNLM"/>
    </source>
</evidence>
<keyword evidence="1" id="KW-0594">Phospholipid biosynthesis</keyword>
<accession>A0A7R9KFI1</accession>
<evidence type="ECO:0000256" key="3">
    <source>
        <dbReference type="ARBA" id="ARBA00038211"/>
    </source>
</evidence>
<dbReference type="GO" id="GO:0004305">
    <property type="term" value="F:ethanolamine kinase activity"/>
    <property type="evidence" value="ECO:0007669"/>
    <property type="project" value="TreeGrafter"/>
</dbReference>
<dbReference type="Proteomes" id="UP000759131">
    <property type="component" value="Unassembled WGS sequence"/>
</dbReference>
<dbReference type="Gene3D" id="3.90.1200.10">
    <property type="match status" value="1"/>
</dbReference>
<dbReference type="OrthoDB" id="6497831at2759"/>
<dbReference type="SUPFAM" id="SSF56112">
    <property type="entry name" value="Protein kinase-like (PK-like)"/>
    <property type="match status" value="1"/>
</dbReference>
<organism evidence="4">
    <name type="scientific">Medioppia subpectinata</name>
    <dbReference type="NCBI Taxonomy" id="1979941"/>
    <lineage>
        <taxon>Eukaryota</taxon>
        <taxon>Metazoa</taxon>
        <taxon>Ecdysozoa</taxon>
        <taxon>Arthropoda</taxon>
        <taxon>Chelicerata</taxon>
        <taxon>Arachnida</taxon>
        <taxon>Acari</taxon>
        <taxon>Acariformes</taxon>
        <taxon>Sarcoptiformes</taxon>
        <taxon>Oribatida</taxon>
        <taxon>Brachypylina</taxon>
        <taxon>Oppioidea</taxon>
        <taxon>Oppiidae</taxon>
        <taxon>Medioppia</taxon>
    </lineage>
</organism>
<keyword evidence="2" id="KW-1208">Phospholipid metabolism</keyword>
<gene>
    <name evidence="4" type="ORF">OSB1V03_LOCUS2468</name>
</gene>
<proteinExistence type="inferred from homology"/>
<dbReference type="GO" id="GO:0005737">
    <property type="term" value="C:cytoplasm"/>
    <property type="evidence" value="ECO:0007669"/>
    <property type="project" value="TreeGrafter"/>
</dbReference>
<dbReference type="EMBL" id="CAJPIZ010000872">
    <property type="protein sequence ID" value="CAG2102429.1"/>
    <property type="molecule type" value="Genomic_DNA"/>
</dbReference>
<dbReference type="Gene3D" id="3.30.200.20">
    <property type="entry name" value="Phosphorylase Kinase, domain 1"/>
    <property type="match status" value="1"/>
</dbReference>
<dbReference type="PANTHER" id="PTHR22603">
    <property type="entry name" value="CHOLINE/ETHANOALAMINE KINASE"/>
    <property type="match status" value="1"/>
</dbReference>
<dbReference type="EMBL" id="OC855447">
    <property type="protein sequence ID" value="CAD7621999.1"/>
    <property type="molecule type" value="Genomic_DNA"/>
</dbReference>
<protein>
    <recommendedName>
        <fullName evidence="6">Choline kinase</fullName>
    </recommendedName>
</protein>
<evidence type="ECO:0000256" key="2">
    <source>
        <dbReference type="ARBA" id="ARBA00023264"/>
    </source>
</evidence>
<comment type="similarity">
    <text evidence="3">Belongs to the choline/ethanolamine kinase family.</text>
</comment>
<dbReference type="Pfam" id="PF01633">
    <property type="entry name" value="Choline_kinase"/>
    <property type="match status" value="1"/>
</dbReference>
<keyword evidence="1" id="KW-0443">Lipid metabolism</keyword>
<evidence type="ECO:0000256" key="1">
    <source>
        <dbReference type="ARBA" id="ARBA00023209"/>
    </source>
</evidence>
<dbReference type="InterPro" id="IPR011009">
    <property type="entry name" value="Kinase-like_dom_sf"/>
</dbReference>
<dbReference type="PANTHER" id="PTHR22603:SF93">
    <property type="entry name" value="RE24176P"/>
    <property type="match status" value="1"/>
</dbReference>
<sequence length="386" mass="44586">MTSNVEQRIAESQITNGLKNLQDIKTIEEFDLDKVVLIQGETPPDIVDTCLKYCKEYLSDNWIKQTVDTIECKRLSGGMTNQLYYVAIREPSLTSTAPQEVVIRIYGSKHFNTNERLTDVIIALMVGDINLGPKIYGVSEWGQILHYHKHRQFRVNEQNDPQLSTTLFKKLAKLHSLDVPIKLDNKWLFEYLDGFYEMAFKEFPINDMIEEYNCQTLKKHDLKAEIEWLKSAIIGAKSPIVFSHIDFRGSNIMVTEPNDEIILCDLEYSGYGFRGFDFGTILVEWGRGFGDYNTLTTFPDNTVTEPLIKAYIEESVQIFGEEFGKNEINSYDHILKEAKVFSLAAFMWLILFCLKNDENGGGLPLNKQVMMVFMNLHYIQALYMFY</sequence>
<dbReference type="GO" id="GO:0004103">
    <property type="term" value="F:choline kinase activity"/>
    <property type="evidence" value="ECO:0007669"/>
    <property type="project" value="TreeGrafter"/>
</dbReference>
<evidence type="ECO:0000313" key="4">
    <source>
        <dbReference type="EMBL" id="CAD7621999.1"/>
    </source>
</evidence>
<keyword evidence="1" id="KW-0444">Lipid biosynthesis</keyword>
<dbReference type="GO" id="GO:0006646">
    <property type="term" value="P:phosphatidylethanolamine biosynthetic process"/>
    <property type="evidence" value="ECO:0007669"/>
    <property type="project" value="TreeGrafter"/>
</dbReference>
<evidence type="ECO:0000313" key="5">
    <source>
        <dbReference type="Proteomes" id="UP000759131"/>
    </source>
</evidence>
<name>A0A7R9KFI1_9ACAR</name>
<reference evidence="4" key="1">
    <citation type="submission" date="2020-11" db="EMBL/GenBank/DDBJ databases">
        <authorList>
            <person name="Tran Van P."/>
        </authorList>
    </citation>
    <scope>NUCLEOTIDE SEQUENCE</scope>
</reference>
<dbReference type="AlphaFoldDB" id="A0A7R9KFI1"/>
<keyword evidence="5" id="KW-1185">Reference proteome</keyword>